<dbReference type="EC" id="2.1.1.63" evidence="8"/>
<feature type="active site" description="Nucleophile; methyl group acceptor" evidence="8">
    <location>
        <position position="116"/>
    </location>
</feature>
<comment type="miscellaneous">
    <text evidence="8">This enzyme catalyzes only one turnover and therefore is not strictly catalytic. According to one definition, an enzyme is a biocatalyst that acts repeatedly and over many reaction cycles.</text>
</comment>
<reference evidence="11 12" key="1">
    <citation type="submission" date="2020-06" db="EMBL/GenBank/DDBJ databases">
        <title>Description of novel acetic acid bacteria.</title>
        <authorList>
            <person name="Sombolestani A."/>
        </authorList>
    </citation>
    <scope>NUCLEOTIDE SEQUENCE [LARGE SCALE GENOMIC DNA]</scope>
    <source>
        <strain evidence="11 12">LMG 27010</strain>
    </source>
</reference>
<dbReference type="SUPFAM" id="SSF53155">
    <property type="entry name" value="Methylated DNA-protein cysteine methyltransferase domain"/>
    <property type="match status" value="1"/>
</dbReference>
<keyword evidence="4 8" id="KW-0808">Transferase</keyword>
<dbReference type="PROSITE" id="PS00374">
    <property type="entry name" value="MGMT"/>
    <property type="match status" value="1"/>
</dbReference>
<dbReference type="Pfam" id="PF01035">
    <property type="entry name" value="DNA_binding_1"/>
    <property type="match status" value="1"/>
</dbReference>
<dbReference type="RefSeq" id="WP_176614035.1">
    <property type="nucleotide sequence ID" value="NZ_JABXXR010000092.1"/>
</dbReference>
<dbReference type="NCBIfam" id="TIGR00589">
    <property type="entry name" value="ogt"/>
    <property type="match status" value="1"/>
</dbReference>
<comment type="similarity">
    <text evidence="8">Belongs to the MGMT family.</text>
</comment>
<proteinExistence type="inferred from homology"/>
<keyword evidence="5 8" id="KW-0227">DNA damage</keyword>
<evidence type="ECO:0000256" key="6">
    <source>
        <dbReference type="ARBA" id="ARBA00023204"/>
    </source>
</evidence>
<dbReference type="GO" id="GO:0003908">
    <property type="term" value="F:methylated-DNA-[protein]-cysteine S-methyltransferase activity"/>
    <property type="evidence" value="ECO:0007669"/>
    <property type="project" value="UniProtKB-UniRule"/>
</dbReference>
<comment type="catalytic activity">
    <reaction evidence="7 8">
        <text>a 6-O-methyl-2'-deoxyguanosine in DNA + L-cysteinyl-[protein] = S-methyl-L-cysteinyl-[protein] + a 2'-deoxyguanosine in DNA</text>
        <dbReference type="Rhea" id="RHEA:24000"/>
        <dbReference type="Rhea" id="RHEA-COMP:10131"/>
        <dbReference type="Rhea" id="RHEA-COMP:10132"/>
        <dbReference type="Rhea" id="RHEA-COMP:11367"/>
        <dbReference type="Rhea" id="RHEA-COMP:11368"/>
        <dbReference type="ChEBI" id="CHEBI:29950"/>
        <dbReference type="ChEBI" id="CHEBI:82612"/>
        <dbReference type="ChEBI" id="CHEBI:85445"/>
        <dbReference type="ChEBI" id="CHEBI:85448"/>
        <dbReference type="EC" id="2.1.1.63"/>
    </reaction>
</comment>
<dbReference type="EMBL" id="JABXXR010000092">
    <property type="protein sequence ID" value="NVN41121.1"/>
    <property type="molecule type" value="Genomic_DNA"/>
</dbReference>
<dbReference type="InterPro" id="IPR014048">
    <property type="entry name" value="MethylDNA_cys_MeTrfase_DNA-bd"/>
</dbReference>
<dbReference type="InterPro" id="IPR036388">
    <property type="entry name" value="WH-like_DNA-bd_sf"/>
</dbReference>
<name>A0A850PIP2_9PROT</name>
<gene>
    <name evidence="11" type="ORF">HUK82_11205</name>
</gene>
<evidence type="ECO:0000256" key="7">
    <source>
        <dbReference type="ARBA" id="ARBA00049348"/>
    </source>
</evidence>
<dbReference type="Gene3D" id="3.30.160.70">
    <property type="entry name" value="Methylated DNA-protein cysteine methyltransferase domain"/>
    <property type="match status" value="1"/>
</dbReference>
<dbReference type="InterPro" id="IPR001497">
    <property type="entry name" value="MethylDNA_cys_MeTrfase_AS"/>
</dbReference>
<evidence type="ECO:0000313" key="12">
    <source>
        <dbReference type="Proteomes" id="UP000585665"/>
    </source>
</evidence>
<evidence type="ECO:0000256" key="8">
    <source>
        <dbReference type="HAMAP-Rule" id="MF_00772"/>
    </source>
</evidence>
<evidence type="ECO:0000256" key="1">
    <source>
        <dbReference type="ARBA" id="ARBA00001286"/>
    </source>
</evidence>
<comment type="caution">
    <text evidence="11">The sequence shown here is derived from an EMBL/GenBank/DDBJ whole genome shotgun (WGS) entry which is preliminary data.</text>
</comment>
<dbReference type="InterPro" id="IPR008332">
    <property type="entry name" value="MethylG_MeTrfase_N"/>
</dbReference>
<dbReference type="GO" id="GO:0005737">
    <property type="term" value="C:cytoplasm"/>
    <property type="evidence" value="ECO:0007669"/>
    <property type="project" value="UniProtKB-SubCell"/>
</dbReference>
<feature type="domain" description="Methylated-DNA-[protein]-cysteine S-methyltransferase DNA binding" evidence="9">
    <location>
        <begin position="68"/>
        <end position="145"/>
    </location>
</feature>
<evidence type="ECO:0000256" key="2">
    <source>
        <dbReference type="ARBA" id="ARBA00022490"/>
    </source>
</evidence>
<keyword evidence="3 8" id="KW-0489">Methyltransferase</keyword>
<dbReference type="InterPro" id="IPR023546">
    <property type="entry name" value="MGMT"/>
</dbReference>
<dbReference type="CDD" id="cd06445">
    <property type="entry name" value="ATase"/>
    <property type="match status" value="1"/>
</dbReference>
<dbReference type="Pfam" id="PF02870">
    <property type="entry name" value="Methyltransf_1N"/>
    <property type="match status" value="1"/>
</dbReference>
<dbReference type="Gene3D" id="1.10.10.10">
    <property type="entry name" value="Winged helix-like DNA-binding domain superfamily/Winged helix DNA-binding domain"/>
    <property type="match status" value="1"/>
</dbReference>
<comment type="catalytic activity">
    <reaction evidence="1 8">
        <text>a 4-O-methyl-thymidine in DNA + L-cysteinyl-[protein] = a thymidine in DNA + S-methyl-L-cysteinyl-[protein]</text>
        <dbReference type="Rhea" id="RHEA:53428"/>
        <dbReference type="Rhea" id="RHEA-COMP:10131"/>
        <dbReference type="Rhea" id="RHEA-COMP:10132"/>
        <dbReference type="Rhea" id="RHEA-COMP:13555"/>
        <dbReference type="Rhea" id="RHEA-COMP:13556"/>
        <dbReference type="ChEBI" id="CHEBI:29950"/>
        <dbReference type="ChEBI" id="CHEBI:82612"/>
        <dbReference type="ChEBI" id="CHEBI:137386"/>
        <dbReference type="ChEBI" id="CHEBI:137387"/>
        <dbReference type="EC" id="2.1.1.63"/>
    </reaction>
</comment>
<dbReference type="InterPro" id="IPR036631">
    <property type="entry name" value="MGMT_N_sf"/>
</dbReference>
<evidence type="ECO:0000259" key="9">
    <source>
        <dbReference type="Pfam" id="PF01035"/>
    </source>
</evidence>
<dbReference type="SUPFAM" id="SSF46767">
    <property type="entry name" value="Methylated DNA-protein cysteine methyltransferase, C-terminal domain"/>
    <property type="match status" value="1"/>
</dbReference>
<dbReference type="PANTHER" id="PTHR10815:SF13">
    <property type="entry name" value="METHYLATED-DNA--PROTEIN-CYSTEINE METHYLTRANSFERASE"/>
    <property type="match status" value="1"/>
</dbReference>
<organism evidence="11 12">
    <name type="scientific">Ameyamaea chiangmaiensis</name>
    <dbReference type="NCBI Taxonomy" id="442969"/>
    <lineage>
        <taxon>Bacteria</taxon>
        <taxon>Pseudomonadati</taxon>
        <taxon>Pseudomonadota</taxon>
        <taxon>Alphaproteobacteria</taxon>
        <taxon>Acetobacterales</taxon>
        <taxon>Acetobacteraceae</taxon>
        <taxon>Ameyamaea</taxon>
    </lineage>
</organism>
<dbReference type="InterPro" id="IPR036217">
    <property type="entry name" value="MethylDNA_cys_MeTrfase_DNAb"/>
</dbReference>
<comment type="subcellular location">
    <subcellularLocation>
        <location evidence="8">Cytoplasm</location>
    </subcellularLocation>
</comment>
<evidence type="ECO:0000259" key="10">
    <source>
        <dbReference type="Pfam" id="PF02870"/>
    </source>
</evidence>
<evidence type="ECO:0000256" key="3">
    <source>
        <dbReference type="ARBA" id="ARBA00022603"/>
    </source>
</evidence>
<dbReference type="HAMAP" id="MF_00772">
    <property type="entry name" value="OGT"/>
    <property type="match status" value="1"/>
</dbReference>
<protein>
    <recommendedName>
        <fullName evidence="8">Methylated-DNA--protein-cysteine methyltransferase</fullName>
        <ecNumber evidence="8">2.1.1.63</ecNumber>
    </recommendedName>
    <alternativeName>
        <fullName evidence="8">6-O-methylguanine-DNA methyltransferase</fullName>
        <shortName evidence="8">MGMT</shortName>
    </alternativeName>
    <alternativeName>
        <fullName evidence="8">O-6-methylguanine-DNA-alkyltransferase</fullName>
    </alternativeName>
</protein>
<keyword evidence="12" id="KW-1185">Reference proteome</keyword>
<dbReference type="AlphaFoldDB" id="A0A850PIP2"/>
<feature type="domain" description="Methylguanine DNA methyltransferase ribonuclease-like" evidence="10">
    <location>
        <begin position="6"/>
        <end position="63"/>
    </location>
</feature>
<keyword evidence="2 8" id="KW-0963">Cytoplasm</keyword>
<dbReference type="Proteomes" id="UP000585665">
    <property type="component" value="Unassembled WGS sequence"/>
</dbReference>
<keyword evidence="6 8" id="KW-0234">DNA repair</keyword>
<comment type="function">
    <text evidence="8">Involved in the cellular defense against the biological effects of O6-methylguanine (O6-MeG) and O4-methylthymine (O4-MeT) in DNA. Repairs the methylated nucleobase in DNA by stoichiometrically transferring the methyl group to a cysteine residue in the enzyme. This is a suicide reaction: the enzyme is irreversibly inactivated.</text>
</comment>
<evidence type="ECO:0000256" key="4">
    <source>
        <dbReference type="ARBA" id="ARBA00022679"/>
    </source>
</evidence>
<dbReference type="GO" id="GO:0032259">
    <property type="term" value="P:methylation"/>
    <property type="evidence" value="ECO:0007669"/>
    <property type="project" value="UniProtKB-KW"/>
</dbReference>
<evidence type="ECO:0000256" key="5">
    <source>
        <dbReference type="ARBA" id="ARBA00022763"/>
    </source>
</evidence>
<evidence type="ECO:0000313" key="11">
    <source>
        <dbReference type="EMBL" id="NVN41121.1"/>
    </source>
</evidence>
<dbReference type="PANTHER" id="PTHR10815">
    <property type="entry name" value="METHYLATED-DNA--PROTEIN-CYSTEINE METHYLTRANSFERASE"/>
    <property type="match status" value="1"/>
</dbReference>
<sequence>MPQISLHSPLGSLTLTEEDGAIVALDWGRGRDQEETPLLRAAADWLDRYFDGEAEPFDLPLRPFGSPYRQQVWTALRSIPPGDVQTYGAVARTAGGSARSVGGAVGANPIPIIIPCHRVVAADGIGGYSGEGGVEHKQFLLHLERLSKMPVEAG</sequence>
<accession>A0A850PIP2</accession>
<dbReference type="GO" id="GO:0006307">
    <property type="term" value="P:DNA alkylation repair"/>
    <property type="evidence" value="ECO:0007669"/>
    <property type="project" value="UniProtKB-UniRule"/>
</dbReference>